<dbReference type="InterPro" id="IPR002881">
    <property type="entry name" value="DUF58"/>
</dbReference>
<evidence type="ECO:0000259" key="1">
    <source>
        <dbReference type="PROSITE" id="PS50234"/>
    </source>
</evidence>
<dbReference type="PANTHER" id="PTHR33608:SF7">
    <property type="entry name" value="DUF58 DOMAIN-CONTAINING PROTEIN"/>
    <property type="match status" value="1"/>
</dbReference>
<sequence>MPTPTNPQEPDAELAGLDPTALARFGRLELIARLVVEGVMSGLHRSPFKGFSVEFAEHRQYGPGDEIRHIDWRAYGKSDRYYVKEYEEETNLKAYLIVDSSGSMAYAGRTVSKFEHARRLAAALAYLMISQRDAVGLVTFDSTVRAMIPARSAPGHFSVVCNALEKTNTGGETPLSGILNALAERIRRRGLIVILSDGFDAIDPLTEALRHLRHRHHEVLFFHTLAPEEEEFPFRRPARFRNLERLDHSQRVDPASLRATYLERFNAFRTTLKERIRGMNADYHEASTAKSVETTLLDYLSSRSRRGGGRT</sequence>
<dbReference type="RefSeq" id="WP_406698616.1">
    <property type="nucleotide sequence ID" value="NZ_CP155447.1"/>
</dbReference>
<dbReference type="InterPro" id="IPR036465">
    <property type="entry name" value="vWFA_dom_sf"/>
</dbReference>
<reference evidence="2" key="1">
    <citation type="submission" date="2024-05" db="EMBL/GenBank/DDBJ databases">
        <title>Planctomycetes of the genus Singulisphaera possess chitinolytic capabilities.</title>
        <authorList>
            <person name="Ivanova A."/>
        </authorList>
    </citation>
    <scope>NUCLEOTIDE SEQUENCE</scope>
    <source>
        <strain evidence="2">Ch08T</strain>
    </source>
</reference>
<organism evidence="2">
    <name type="scientific">Singulisphaera sp. Ch08</name>
    <dbReference type="NCBI Taxonomy" id="3120278"/>
    <lineage>
        <taxon>Bacteria</taxon>
        <taxon>Pseudomonadati</taxon>
        <taxon>Planctomycetota</taxon>
        <taxon>Planctomycetia</taxon>
        <taxon>Isosphaerales</taxon>
        <taxon>Isosphaeraceae</taxon>
        <taxon>Singulisphaera</taxon>
    </lineage>
</organism>
<dbReference type="PANTHER" id="PTHR33608">
    <property type="entry name" value="BLL2464 PROTEIN"/>
    <property type="match status" value="1"/>
</dbReference>
<dbReference type="AlphaFoldDB" id="A0AAU7CKL9"/>
<accession>A0AAU7CKL9</accession>
<evidence type="ECO:0000313" key="2">
    <source>
        <dbReference type="EMBL" id="XBH05766.1"/>
    </source>
</evidence>
<dbReference type="InterPro" id="IPR002035">
    <property type="entry name" value="VWF_A"/>
</dbReference>
<protein>
    <submittedName>
        <fullName evidence="2">DUF58 domain-containing protein</fullName>
    </submittedName>
</protein>
<gene>
    <name evidence="2" type="ORF">V5E97_06995</name>
</gene>
<dbReference type="SUPFAM" id="SSF53300">
    <property type="entry name" value="vWA-like"/>
    <property type="match status" value="1"/>
</dbReference>
<feature type="domain" description="VWFA" evidence="1">
    <location>
        <begin position="93"/>
        <end position="276"/>
    </location>
</feature>
<name>A0AAU7CKL9_9BACT</name>
<dbReference type="Pfam" id="PF01882">
    <property type="entry name" value="DUF58"/>
    <property type="match status" value="1"/>
</dbReference>
<dbReference type="EMBL" id="CP155447">
    <property type="protein sequence ID" value="XBH05766.1"/>
    <property type="molecule type" value="Genomic_DNA"/>
</dbReference>
<dbReference type="PROSITE" id="PS50234">
    <property type="entry name" value="VWFA"/>
    <property type="match status" value="1"/>
</dbReference>
<proteinExistence type="predicted"/>
<dbReference type="Gene3D" id="3.40.50.410">
    <property type="entry name" value="von Willebrand factor, type A domain"/>
    <property type="match status" value="1"/>
</dbReference>